<keyword evidence="1" id="KW-1133">Transmembrane helix</keyword>
<accession>A3ZPM9</accession>
<comment type="caution">
    <text evidence="2">The sequence shown here is derived from an EMBL/GenBank/DDBJ whole genome shotgun (WGS) entry which is preliminary data.</text>
</comment>
<dbReference type="EMBL" id="AANZ01000004">
    <property type="protein sequence ID" value="EAQ81707.1"/>
    <property type="molecule type" value="Genomic_DNA"/>
</dbReference>
<name>A3ZPM9_9BACT</name>
<keyword evidence="1" id="KW-0472">Membrane</keyword>
<sequence length="238" mass="25708">MRVTQATDQVLNAADGVLAGVRERVAKAEVHVQALKITSQEIQDDAKTWAQAEAAELVGSRLGVEKKAKLLLTELDRAEQWLELTESSVQLLQQAAAASQSLGVSVKTDSVHNLVEEVAEIQKQLRQGIEIANNISQRAAEVGEGKLTADKSDQIAKLVLRVVATLGIIDSRIQAVETHLAKVESMLKDLKQQVIRWVNLAAIGATTIFAWMAAGQCGLCFLGISGLRRRHPTVAPPP</sequence>
<gene>
    <name evidence="2" type="ORF">DSM3645_29037</name>
</gene>
<dbReference type="OrthoDB" id="281802at2"/>
<dbReference type="AlphaFoldDB" id="A3ZPM9"/>
<feature type="transmembrane region" description="Helical" evidence="1">
    <location>
        <begin position="197"/>
        <end position="222"/>
    </location>
</feature>
<organism evidence="2 3">
    <name type="scientific">Blastopirellula marina DSM 3645</name>
    <dbReference type="NCBI Taxonomy" id="314230"/>
    <lineage>
        <taxon>Bacteria</taxon>
        <taxon>Pseudomonadati</taxon>
        <taxon>Planctomycetota</taxon>
        <taxon>Planctomycetia</taxon>
        <taxon>Pirellulales</taxon>
        <taxon>Pirellulaceae</taxon>
        <taxon>Blastopirellula</taxon>
    </lineage>
</organism>
<dbReference type="RefSeq" id="WP_002653698.1">
    <property type="nucleotide sequence ID" value="NZ_CH672376.1"/>
</dbReference>
<evidence type="ECO:0000256" key="1">
    <source>
        <dbReference type="SAM" id="Phobius"/>
    </source>
</evidence>
<dbReference type="STRING" id="314230.DSM3645_29037"/>
<dbReference type="HOGENOM" id="CLU_1164090_0_0_0"/>
<dbReference type="Proteomes" id="UP000004358">
    <property type="component" value="Unassembled WGS sequence"/>
</dbReference>
<evidence type="ECO:0000313" key="3">
    <source>
        <dbReference type="Proteomes" id="UP000004358"/>
    </source>
</evidence>
<reference evidence="2 3" key="1">
    <citation type="submission" date="2006-02" db="EMBL/GenBank/DDBJ databases">
        <authorList>
            <person name="Amann R."/>
            <person name="Ferriera S."/>
            <person name="Johnson J."/>
            <person name="Kravitz S."/>
            <person name="Halpern A."/>
            <person name="Remington K."/>
            <person name="Beeson K."/>
            <person name="Tran B."/>
            <person name="Rogers Y.-H."/>
            <person name="Friedman R."/>
            <person name="Venter J.C."/>
        </authorList>
    </citation>
    <scope>NUCLEOTIDE SEQUENCE [LARGE SCALE GENOMIC DNA]</scope>
    <source>
        <strain evidence="2 3">DSM 3645</strain>
    </source>
</reference>
<protein>
    <submittedName>
        <fullName evidence="2">Uncharacterized protein</fullName>
    </submittedName>
</protein>
<keyword evidence="1" id="KW-0812">Transmembrane</keyword>
<evidence type="ECO:0000313" key="2">
    <source>
        <dbReference type="EMBL" id="EAQ81707.1"/>
    </source>
</evidence>
<proteinExistence type="predicted"/>